<gene>
    <name evidence="6" type="ORF">COCSUDRAFT_4542</name>
</gene>
<organism evidence="6 7">
    <name type="scientific">Coccomyxa subellipsoidea (strain C-169)</name>
    <name type="common">Green microalga</name>
    <dbReference type="NCBI Taxonomy" id="574566"/>
    <lineage>
        <taxon>Eukaryota</taxon>
        <taxon>Viridiplantae</taxon>
        <taxon>Chlorophyta</taxon>
        <taxon>core chlorophytes</taxon>
        <taxon>Trebouxiophyceae</taxon>
        <taxon>Trebouxiophyceae incertae sedis</taxon>
        <taxon>Coccomyxaceae</taxon>
        <taxon>Coccomyxa</taxon>
        <taxon>Coccomyxa subellipsoidea</taxon>
    </lineage>
</organism>
<dbReference type="InterPro" id="IPR044757">
    <property type="entry name" value="ILR1-like_Hyd"/>
</dbReference>
<evidence type="ECO:0000313" key="6">
    <source>
        <dbReference type="EMBL" id="EIE22283.1"/>
    </source>
</evidence>
<feature type="non-terminal residue" evidence="6">
    <location>
        <position position="386"/>
    </location>
</feature>
<comment type="caution">
    <text evidence="6">The sequence shown here is derived from an EMBL/GenBank/DDBJ whole genome shotgun (WGS) entry which is preliminary data.</text>
</comment>
<dbReference type="Pfam" id="PF01546">
    <property type="entry name" value="Peptidase_M20"/>
    <property type="match status" value="1"/>
</dbReference>
<feature type="binding site" evidence="4">
    <location>
        <position position="132"/>
    </location>
    <ligand>
        <name>Mn(2+)</name>
        <dbReference type="ChEBI" id="CHEBI:29035"/>
        <label>2</label>
    </ligand>
</feature>
<evidence type="ECO:0000256" key="1">
    <source>
        <dbReference type="ARBA" id="ARBA00006153"/>
    </source>
</evidence>
<dbReference type="NCBIfam" id="TIGR01891">
    <property type="entry name" value="amidohydrolases"/>
    <property type="match status" value="1"/>
</dbReference>
<dbReference type="Gene3D" id="3.40.630.10">
    <property type="entry name" value="Zn peptidases"/>
    <property type="match status" value="1"/>
</dbReference>
<dbReference type="KEGG" id="csl:COCSUDRAFT_4542"/>
<dbReference type="PANTHER" id="PTHR11014:SF62">
    <property type="entry name" value="IAA-AMINO ACID HYDROLASE ILR1-LIKE 6"/>
    <property type="match status" value="1"/>
</dbReference>
<feature type="binding site" evidence="4">
    <location>
        <position position="98"/>
    </location>
    <ligand>
        <name>Mn(2+)</name>
        <dbReference type="ChEBI" id="CHEBI:29035"/>
        <label>2</label>
    </ligand>
</feature>
<evidence type="ECO:0000259" key="5">
    <source>
        <dbReference type="Pfam" id="PF07687"/>
    </source>
</evidence>
<reference evidence="6 7" key="1">
    <citation type="journal article" date="2012" name="Genome Biol.">
        <title>The genome of the polar eukaryotic microalga coccomyxa subellipsoidea reveals traits of cold adaptation.</title>
        <authorList>
            <person name="Blanc G."/>
            <person name="Agarkova I."/>
            <person name="Grimwood J."/>
            <person name="Kuo A."/>
            <person name="Brueggeman A."/>
            <person name="Dunigan D."/>
            <person name="Gurnon J."/>
            <person name="Ladunga I."/>
            <person name="Lindquist E."/>
            <person name="Lucas S."/>
            <person name="Pangilinan J."/>
            <person name="Proschold T."/>
            <person name="Salamov A."/>
            <person name="Schmutz J."/>
            <person name="Weeks D."/>
            <person name="Yamada T."/>
            <person name="Claverie J.M."/>
            <person name="Grigoriev I."/>
            <person name="Van Etten J."/>
            <person name="Lomsadze A."/>
            <person name="Borodovsky M."/>
        </authorList>
    </citation>
    <scope>NUCLEOTIDE SEQUENCE [LARGE SCALE GENOMIC DNA]</scope>
    <source>
        <strain evidence="6 7">C-169</strain>
    </source>
</reference>
<dbReference type="PIRSF" id="PIRSF005962">
    <property type="entry name" value="Pept_M20D_amidohydro"/>
    <property type="match status" value="1"/>
</dbReference>
<comment type="similarity">
    <text evidence="1">Belongs to the peptidase M20 family.</text>
</comment>
<evidence type="ECO:0000256" key="3">
    <source>
        <dbReference type="ARBA" id="ARBA00022801"/>
    </source>
</evidence>
<dbReference type="Proteomes" id="UP000007264">
    <property type="component" value="Unassembled WGS sequence"/>
</dbReference>
<dbReference type="CDD" id="cd08017">
    <property type="entry name" value="M20_IAA_Hyd"/>
    <property type="match status" value="1"/>
</dbReference>
<keyword evidence="4" id="KW-0479">Metal-binding</keyword>
<dbReference type="GO" id="GO:0009850">
    <property type="term" value="P:auxin metabolic process"/>
    <property type="evidence" value="ECO:0007669"/>
    <property type="project" value="InterPro"/>
</dbReference>
<proteinExistence type="inferred from homology"/>
<dbReference type="RefSeq" id="XP_005646827.1">
    <property type="nucleotide sequence ID" value="XM_005646770.1"/>
</dbReference>
<dbReference type="GO" id="GO:0016787">
    <property type="term" value="F:hydrolase activity"/>
    <property type="evidence" value="ECO:0007669"/>
    <property type="project" value="UniProtKB-KW"/>
</dbReference>
<keyword evidence="2" id="KW-0732">Signal</keyword>
<feature type="non-terminal residue" evidence="6">
    <location>
        <position position="1"/>
    </location>
</feature>
<feature type="binding site" evidence="4">
    <location>
        <position position="360"/>
    </location>
    <ligand>
        <name>Mn(2+)</name>
        <dbReference type="ChEBI" id="CHEBI:29035"/>
        <label>2</label>
    </ligand>
</feature>
<dbReference type="GO" id="GO:0046872">
    <property type="term" value="F:metal ion binding"/>
    <property type="evidence" value="ECO:0007669"/>
    <property type="project" value="UniProtKB-KW"/>
</dbReference>
<feature type="binding site" evidence="4">
    <location>
        <position position="96"/>
    </location>
    <ligand>
        <name>Mn(2+)</name>
        <dbReference type="ChEBI" id="CHEBI:29035"/>
        <label>2</label>
    </ligand>
</feature>
<dbReference type="InterPro" id="IPR011650">
    <property type="entry name" value="Peptidase_M20_dimer"/>
</dbReference>
<protein>
    <submittedName>
        <fullName evidence="6">Amidohydrolase</fullName>
    </submittedName>
</protein>
<dbReference type="EMBL" id="AGSI01000010">
    <property type="protein sequence ID" value="EIE22283.1"/>
    <property type="molecule type" value="Genomic_DNA"/>
</dbReference>
<dbReference type="MEROPS" id="M20.014"/>
<feature type="binding site" evidence="4">
    <location>
        <position position="156"/>
    </location>
    <ligand>
        <name>Mn(2+)</name>
        <dbReference type="ChEBI" id="CHEBI:29035"/>
        <label>2</label>
    </ligand>
</feature>
<dbReference type="eggNOG" id="ENOG502QQEM">
    <property type="taxonomic scope" value="Eukaryota"/>
</dbReference>
<dbReference type="Gene3D" id="3.30.70.360">
    <property type="match status" value="1"/>
</dbReference>
<dbReference type="AlphaFoldDB" id="I0YV64"/>
<feature type="domain" description="Peptidase M20 dimerisation" evidence="5">
    <location>
        <begin position="179"/>
        <end position="276"/>
    </location>
</feature>
<dbReference type="FunFam" id="3.30.70.360:FF:000001">
    <property type="entry name" value="N-acetyldiaminopimelate deacetylase"/>
    <property type="match status" value="1"/>
</dbReference>
<evidence type="ECO:0000256" key="4">
    <source>
        <dbReference type="PIRSR" id="PIRSR005962-1"/>
    </source>
</evidence>
<dbReference type="InterPro" id="IPR017439">
    <property type="entry name" value="Amidohydrolase"/>
</dbReference>
<dbReference type="PANTHER" id="PTHR11014">
    <property type="entry name" value="PEPTIDASE M20 FAMILY MEMBER"/>
    <property type="match status" value="1"/>
</dbReference>
<keyword evidence="7" id="KW-1185">Reference proteome</keyword>
<dbReference type="GeneID" id="17040269"/>
<comment type="cofactor">
    <cofactor evidence="4">
        <name>Mn(2+)</name>
        <dbReference type="ChEBI" id="CHEBI:29035"/>
    </cofactor>
    <text evidence="4">The Mn(2+) ion enhances activity.</text>
</comment>
<keyword evidence="3" id="KW-0378">Hydrolase</keyword>
<keyword evidence="4" id="KW-0464">Manganese</keyword>
<dbReference type="Pfam" id="PF07687">
    <property type="entry name" value="M20_dimer"/>
    <property type="match status" value="1"/>
</dbReference>
<dbReference type="OrthoDB" id="6119954at2759"/>
<dbReference type="SUPFAM" id="SSF55031">
    <property type="entry name" value="Bacterial exopeptidase dimerisation domain"/>
    <property type="match status" value="1"/>
</dbReference>
<accession>I0YV64</accession>
<name>I0YV64_COCSC</name>
<sequence length="386" mass="41424">AASIQPWLVGLRRQFHQVPELMYEEIETGKLIRQTLDDLGITYRQIYDSFTGIVASIGPKSPSVLVALRADMDALPINEQTGLAFSSKVPGKMHACGHDSHVTMLLGAAKLLKAHEKDLPGGVRLIFQPAEEGGAGGDLMVKEGAVKDVAAIFGLHVYPFLQSGALASRAGPLMGACQQFEIRITGAGGHAAMPHFTVDPIVAAANTISALQVLVSRETSPLGTAVVSVTKIAAGEGAYNVIPDSATFGGTLRSLAHEHLMYLKQRMEEVVKAQAQSHKCSATVDWLEKKEPYYPPTVNDRAMYNFAVDVGKRLQGDFLEDFEPTLGGEDFSFYGHAGVPAAFTFLGIQNETAGSVHGLHTPRFMLDEEVLQTGAAYLASLASEYL</sequence>
<dbReference type="SUPFAM" id="SSF53187">
    <property type="entry name" value="Zn-dependent exopeptidases"/>
    <property type="match status" value="1"/>
</dbReference>
<dbReference type="InterPro" id="IPR036264">
    <property type="entry name" value="Bact_exopeptidase_dim_dom"/>
</dbReference>
<evidence type="ECO:0000256" key="2">
    <source>
        <dbReference type="ARBA" id="ARBA00022729"/>
    </source>
</evidence>
<dbReference type="InterPro" id="IPR002933">
    <property type="entry name" value="Peptidase_M20"/>
</dbReference>
<evidence type="ECO:0000313" key="7">
    <source>
        <dbReference type="Proteomes" id="UP000007264"/>
    </source>
</evidence>